<reference evidence="1" key="1">
    <citation type="submission" date="2021-06" db="EMBL/GenBank/DDBJ databases">
        <authorList>
            <person name="Kallberg Y."/>
            <person name="Tangrot J."/>
            <person name="Rosling A."/>
        </authorList>
    </citation>
    <scope>NUCLEOTIDE SEQUENCE</scope>
    <source>
        <strain evidence="1">28 12/20/2015</strain>
    </source>
</reference>
<protein>
    <submittedName>
        <fullName evidence="1">13475_t:CDS:1</fullName>
    </submittedName>
</protein>
<feature type="non-terminal residue" evidence="1">
    <location>
        <position position="1"/>
    </location>
</feature>
<comment type="caution">
    <text evidence="1">The sequence shown here is derived from an EMBL/GenBank/DDBJ whole genome shotgun (WGS) entry which is preliminary data.</text>
</comment>
<accession>A0ACA9Q4K9</accession>
<dbReference type="EMBL" id="CAJVPW010034424">
    <property type="protein sequence ID" value="CAG8733515.1"/>
    <property type="molecule type" value="Genomic_DNA"/>
</dbReference>
<evidence type="ECO:0000313" key="2">
    <source>
        <dbReference type="Proteomes" id="UP000789366"/>
    </source>
</evidence>
<dbReference type="Proteomes" id="UP000789366">
    <property type="component" value="Unassembled WGS sequence"/>
</dbReference>
<name>A0ACA9Q4K9_9GLOM</name>
<gene>
    <name evidence="1" type="ORF">SPELUC_LOCUS13283</name>
</gene>
<keyword evidence="2" id="KW-1185">Reference proteome</keyword>
<sequence length="264" mass="30774">QKKYLNKILNTKADAKREYFLKINAYFLLKTHEYLSDLPPAVENMIVNKNMLSLHTTELVNSLDGGRFLATEKLVPHHGPQKEYVIYYLELQYYVKLGMIVDEVIEILSFDQTNWLTPYIAFNTEKRQGTKNAFEKDFFKLMNNLVYGKTMKNVHKYQDVKLIAMNNKQDEKKFIKQICKLSFKYAKQLGNTLVGAHIGKASVTLNKPIIVGASVLGLSKLLMYRFWHGYVKERYGNKAQLGYMDTDSFIFQVETEDIYKDMTE</sequence>
<organism evidence="1 2">
    <name type="scientific">Cetraspora pellucida</name>
    <dbReference type="NCBI Taxonomy" id="1433469"/>
    <lineage>
        <taxon>Eukaryota</taxon>
        <taxon>Fungi</taxon>
        <taxon>Fungi incertae sedis</taxon>
        <taxon>Mucoromycota</taxon>
        <taxon>Glomeromycotina</taxon>
        <taxon>Glomeromycetes</taxon>
        <taxon>Diversisporales</taxon>
        <taxon>Gigasporaceae</taxon>
        <taxon>Cetraspora</taxon>
    </lineage>
</organism>
<proteinExistence type="predicted"/>
<evidence type="ECO:0000313" key="1">
    <source>
        <dbReference type="EMBL" id="CAG8733515.1"/>
    </source>
</evidence>